<proteinExistence type="inferred from homology"/>
<reference evidence="8 9" key="1">
    <citation type="submission" date="2019-10" db="EMBL/GenBank/DDBJ databases">
        <title>Epibacterium sp. nov., isolated from seawater.</title>
        <authorList>
            <person name="Zhang X."/>
            <person name="Li N."/>
        </authorList>
    </citation>
    <scope>NUCLEOTIDE SEQUENCE [LARGE SCALE GENOMIC DNA]</scope>
    <source>
        <strain evidence="8 9">SM1979</strain>
    </source>
</reference>
<comment type="cofactor">
    <cofactor evidence="6">
        <name>FMN</name>
        <dbReference type="ChEBI" id="CHEBI:58210"/>
    </cofactor>
    <text evidence="6">Binds 1 FMN per subunit.</text>
</comment>
<comment type="subunit">
    <text evidence="6">Homodimer.</text>
</comment>
<feature type="binding site" evidence="6">
    <location>
        <position position="9"/>
    </location>
    <ligand>
        <name>FMN</name>
        <dbReference type="ChEBI" id="CHEBI:58210"/>
    </ligand>
</feature>
<dbReference type="PANTHER" id="PTHR43741">
    <property type="entry name" value="FMN-DEPENDENT NADH-AZOREDUCTASE 1"/>
    <property type="match status" value="1"/>
</dbReference>
<gene>
    <name evidence="6" type="primary">azoR</name>
    <name evidence="8" type="ORF">GFB49_11820</name>
</gene>
<keyword evidence="1 6" id="KW-0285">Flavoprotein</keyword>
<dbReference type="EC" id="1.7.1.17" evidence="6"/>
<dbReference type="GO" id="GO:0010181">
    <property type="term" value="F:FMN binding"/>
    <property type="evidence" value="ECO:0007669"/>
    <property type="project" value="UniProtKB-UniRule"/>
</dbReference>
<name>A0A843YHJ3_9RHOB</name>
<keyword evidence="3 6" id="KW-0560">Oxidoreductase</keyword>
<dbReference type="PANTHER" id="PTHR43741:SF2">
    <property type="entry name" value="FMN-DEPENDENT NADH:QUINONE OXIDOREDUCTASE"/>
    <property type="match status" value="1"/>
</dbReference>
<keyword evidence="4 6" id="KW-0520">NAD</keyword>
<dbReference type="HAMAP" id="MF_01216">
    <property type="entry name" value="Azoreductase_type1"/>
    <property type="match status" value="1"/>
</dbReference>
<dbReference type="InterPro" id="IPR023048">
    <property type="entry name" value="NADH:quinone_OxRdtase_FMN_depd"/>
</dbReference>
<evidence type="ECO:0000256" key="5">
    <source>
        <dbReference type="ARBA" id="ARBA00048542"/>
    </source>
</evidence>
<comment type="function">
    <text evidence="6">Also exhibits azoreductase activity. Catalyzes the reductive cleavage of the azo bond in aromatic azo compounds to the corresponding amines.</text>
</comment>
<comment type="similarity">
    <text evidence="6">Belongs to the azoreductase type 1 family.</text>
</comment>
<protein>
    <recommendedName>
        <fullName evidence="6">FMN dependent NADH:quinone oxidoreductase</fullName>
        <ecNumber evidence="6">1.6.5.-</ecNumber>
    </recommendedName>
    <alternativeName>
        <fullName evidence="6">Azo-dye reductase</fullName>
    </alternativeName>
    <alternativeName>
        <fullName evidence="6">FMN-dependent NADH-azo compound oxidoreductase</fullName>
    </alternativeName>
    <alternativeName>
        <fullName evidence="6">FMN-dependent NADH-azoreductase</fullName>
        <ecNumber evidence="6">1.7.1.17</ecNumber>
    </alternativeName>
</protein>
<accession>A0A843YHJ3</accession>
<dbReference type="Proteomes" id="UP000444174">
    <property type="component" value="Unassembled WGS sequence"/>
</dbReference>
<dbReference type="RefSeq" id="WP_153216088.1">
    <property type="nucleotide sequence ID" value="NZ_WIBF01000006.1"/>
</dbReference>
<evidence type="ECO:0000313" key="9">
    <source>
        <dbReference type="Proteomes" id="UP000444174"/>
    </source>
</evidence>
<evidence type="ECO:0000256" key="3">
    <source>
        <dbReference type="ARBA" id="ARBA00023002"/>
    </source>
</evidence>
<dbReference type="InterPro" id="IPR050104">
    <property type="entry name" value="FMN-dep_NADH:Q_OxRdtase_AzoR1"/>
</dbReference>
<evidence type="ECO:0000256" key="1">
    <source>
        <dbReference type="ARBA" id="ARBA00022630"/>
    </source>
</evidence>
<comment type="catalytic activity">
    <reaction evidence="6">
        <text>2 a quinone + NADH + H(+) = 2 a 1,4-benzosemiquinone + NAD(+)</text>
        <dbReference type="Rhea" id="RHEA:65952"/>
        <dbReference type="ChEBI" id="CHEBI:15378"/>
        <dbReference type="ChEBI" id="CHEBI:57540"/>
        <dbReference type="ChEBI" id="CHEBI:57945"/>
        <dbReference type="ChEBI" id="CHEBI:132124"/>
        <dbReference type="ChEBI" id="CHEBI:134225"/>
    </reaction>
</comment>
<keyword evidence="2 6" id="KW-0288">FMN</keyword>
<feature type="domain" description="Flavodoxin-like fold" evidence="7">
    <location>
        <begin position="1"/>
        <end position="205"/>
    </location>
</feature>
<dbReference type="Gene3D" id="3.40.50.360">
    <property type="match status" value="1"/>
</dbReference>
<dbReference type="SUPFAM" id="SSF52218">
    <property type="entry name" value="Flavoproteins"/>
    <property type="match status" value="1"/>
</dbReference>
<dbReference type="InterPro" id="IPR003680">
    <property type="entry name" value="Flavodoxin_fold"/>
</dbReference>
<organism evidence="8 9">
    <name type="scientific">Tritonibacter litoralis</name>
    <dbReference type="NCBI Taxonomy" id="2662264"/>
    <lineage>
        <taxon>Bacteria</taxon>
        <taxon>Pseudomonadati</taxon>
        <taxon>Pseudomonadota</taxon>
        <taxon>Alphaproteobacteria</taxon>
        <taxon>Rhodobacterales</taxon>
        <taxon>Paracoccaceae</taxon>
        <taxon>Tritonibacter</taxon>
    </lineage>
</organism>
<evidence type="ECO:0000256" key="4">
    <source>
        <dbReference type="ARBA" id="ARBA00023027"/>
    </source>
</evidence>
<dbReference type="InterPro" id="IPR029039">
    <property type="entry name" value="Flavoprotein-like_sf"/>
</dbReference>
<dbReference type="GO" id="GO:0016655">
    <property type="term" value="F:oxidoreductase activity, acting on NAD(P)H, quinone or similar compound as acceptor"/>
    <property type="evidence" value="ECO:0007669"/>
    <property type="project" value="InterPro"/>
</dbReference>
<comment type="catalytic activity">
    <reaction evidence="5">
        <text>N,N-dimethyl-1,4-phenylenediamine + anthranilate + 2 NAD(+) = 2-(4-dimethylaminophenyl)diazenylbenzoate + 2 NADH + 2 H(+)</text>
        <dbReference type="Rhea" id="RHEA:55872"/>
        <dbReference type="ChEBI" id="CHEBI:15378"/>
        <dbReference type="ChEBI" id="CHEBI:15783"/>
        <dbReference type="ChEBI" id="CHEBI:16567"/>
        <dbReference type="ChEBI" id="CHEBI:57540"/>
        <dbReference type="ChEBI" id="CHEBI:57945"/>
        <dbReference type="ChEBI" id="CHEBI:71579"/>
        <dbReference type="EC" id="1.7.1.17"/>
    </reaction>
    <physiologicalReaction direction="right-to-left" evidence="5">
        <dbReference type="Rhea" id="RHEA:55874"/>
    </physiologicalReaction>
</comment>
<dbReference type="GO" id="GO:0016652">
    <property type="term" value="F:oxidoreductase activity, acting on NAD(P)H as acceptor"/>
    <property type="evidence" value="ECO:0007669"/>
    <property type="project" value="UniProtKB-UniRule"/>
</dbReference>
<dbReference type="GO" id="GO:0009055">
    <property type="term" value="F:electron transfer activity"/>
    <property type="evidence" value="ECO:0007669"/>
    <property type="project" value="UniProtKB-UniRule"/>
</dbReference>
<dbReference type="EC" id="1.6.5.-" evidence="6"/>
<comment type="caution">
    <text evidence="6">Lacks conserved residue(s) required for the propagation of feature annotation.</text>
</comment>
<dbReference type="AlphaFoldDB" id="A0A843YHJ3"/>
<evidence type="ECO:0000256" key="2">
    <source>
        <dbReference type="ARBA" id="ARBA00022643"/>
    </source>
</evidence>
<dbReference type="Pfam" id="PF02525">
    <property type="entry name" value="Flavodoxin_2"/>
    <property type="match status" value="1"/>
</dbReference>
<dbReference type="EMBL" id="WIBF01000006">
    <property type="protein sequence ID" value="MQQ09145.1"/>
    <property type="molecule type" value="Genomic_DNA"/>
</dbReference>
<sequence>MKILRIDSSARTNRSITRDLADTFIHEVQTLHGKADVIVRDVGRAPPPFIDEEWIAACFTPDAERSPAQQRKLSLSDTLISEVSAAQIILIAVPMYNYGMPAALKAWVDQVVRVNKTFSFDLSRGDWPLEPILSGKQLLVVSSRGEFGFEPGGVRVEMNSLDPHIAACARYLGVSDIKTVAVEYQEFGDDRHAASIKSAKAELAAIAQEICPSQLPEIV</sequence>
<evidence type="ECO:0000259" key="7">
    <source>
        <dbReference type="Pfam" id="PF02525"/>
    </source>
</evidence>
<evidence type="ECO:0000313" key="8">
    <source>
        <dbReference type="EMBL" id="MQQ09145.1"/>
    </source>
</evidence>
<evidence type="ECO:0000256" key="6">
    <source>
        <dbReference type="HAMAP-Rule" id="MF_01216"/>
    </source>
</evidence>
<keyword evidence="9" id="KW-1185">Reference proteome</keyword>
<comment type="function">
    <text evidence="6">Quinone reductase that provides resistance to thiol-specific stress caused by electrophilic quinones.</text>
</comment>
<comment type="caution">
    <text evidence="8">The sequence shown here is derived from an EMBL/GenBank/DDBJ whole genome shotgun (WGS) entry which is preliminary data.</text>
</comment>